<protein>
    <submittedName>
        <fullName evidence="1">Uncharacterized protein</fullName>
    </submittedName>
</protein>
<reference evidence="1" key="1">
    <citation type="submission" date="2020-01" db="EMBL/GenBank/DDBJ databases">
        <authorList>
            <consortium name="DOE Joint Genome Institute"/>
            <person name="Haridas S."/>
            <person name="Albert R."/>
            <person name="Binder M."/>
            <person name="Bloem J."/>
            <person name="Labutti K."/>
            <person name="Salamov A."/>
            <person name="Andreopoulos B."/>
            <person name="Baker S.E."/>
            <person name="Barry K."/>
            <person name="Bills G."/>
            <person name="Bluhm B.H."/>
            <person name="Cannon C."/>
            <person name="Castanera R."/>
            <person name="Culley D.E."/>
            <person name="Daum C."/>
            <person name="Ezra D."/>
            <person name="Gonzalez J.B."/>
            <person name="Henrissat B."/>
            <person name="Kuo A."/>
            <person name="Liang C."/>
            <person name="Lipzen A."/>
            <person name="Lutzoni F."/>
            <person name="Magnuson J."/>
            <person name="Mondo S."/>
            <person name="Nolan M."/>
            <person name="Ohm R."/>
            <person name="Pangilinan J."/>
            <person name="Park H.-J."/>
            <person name="Ramirez L."/>
            <person name="Alfaro M."/>
            <person name="Sun H."/>
            <person name="Tritt A."/>
            <person name="Yoshinaga Y."/>
            <person name="Zwiers L.-H."/>
            <person name="Turgeon B.G."/>
            <person name="Goodwin S.B."/>
            <person name="Spatafora J.W."/>
            <person name="Crous P.W."/>
            <person name="Grigoriev I.V."/>
        </authorList>
    </citation>
    <scope>NUCLEOTIDE SEQUENCE</scope>
    <source>
        <strain evidence="1">P77</strain>
    </source>
</reference>
<name>A0A6A5K9P9_9PLEO</name>
<proteinExistence type="predicted"/>
<evidence type="ECO:0000313" key="1">
    <source>
        <dbReference type="EMBL" id="KAF1834585.1"/>
    </source>
</evidence>
<accession>A0A6A5K9P9</accession>
<dbReference type="Proteomes" id="UP000800040">
    <property type="component" value="Unassembled WGS sequence"/>
</dbReference>
<dbReference type="AlphaFoldDB" id="A0A6A5K9P9"/>
<dbReference type="EMBL" id="ML975300">
    <property type="protein sequence ID" value="KAF1834585.1"/>
    <property type="molecule type" value="Genomic_DNA"/>
</dbReference>
<evidence type="ECO:0000313" key="2">
    <source>
        <dbReference type="Proteomes" id="UP000800040"/>
    </source>
</evidence>
<gene>
    <name evidence="1" type="ORF">BDW02DRAFT_330299</name>
</gene>
<sequence length="98" mass="10868">MASLIAVANVTARMVCYARAGVWGPRCGGVHAPMMYTASVRRLPAKGWAYISGPSFAWLGTYLQRPWCITGWLPKDVSRVSTYSLPYDGILRSKQKRS</sequence>
<keyword evidence="2" id="KW-1185">Reference proteome</keyword>
<organism evidence="1 2">
    <name type="scientific">Decorospora gaudefroyi</name>
    <dbReference type="NCBI Taxonomy" id="184978"/>
    <lineage>
        <taxon>Eukaryota</taxon>
        <taxon>Fungi</taxon>
        <taxon>Dikarya</taxon>
        <taxon>Ascomycota</taxon>
        <taxon>Pezizomycotina</taxon>
        <taxon>Dothideomycetes</taxon>
        <taxon>Pleosporomycetidae</taxon>
        <taxon>Pleosporales</taxon>
        <taxon>Pleosporineae</taxon>
        <taxon>Pleosporaceae</taxon>
        <taxon>Decorospora</taxon>
    </lineage>
</organism>